<proteinExistence type="predicted"/>
<gene>
    <name evidence="1" type="ORF">QE152_g35336</name>
</gene>
<dbReference type="Proteomes" id="UP001458880">
    <property type="component" value="Unassembled WGS sequence"/>
</dbReference>
<dbReference type="EMBL" id="JASPKY010000591">
    <property type="protein sequence ID" value="KAK9688417.1"/>
    <property type="molecule type" value="Genomic_DNA"/>
</dbReference>
<evidence type="ECO:0000313" key="2">
    <source>
        <dbReference type="Proteomes" id="UP001458880"/>
    </source>
</evidence>
<reference evidence="1 2" key="1">
    <citation type="journal article" date="2024" name="BMC Genomics">
        <title>De novo assembly and annotation of Popillia japonica's genome with initial clues to its potential as an invasive pest.</title>
        <authorList>
            <person name="Cucini C."/>
            <person name="Boschi S."/>
            <person name="Funari R."/>
            <person name="Cardaioli E."/>
            <person name="Iannotti N."/>
            <person name="Marturano G."/>
            <person name="Paoli F."/>
            <person name="Bruttini M."/>
            <person name="Carapelli A."/>
            <person name="Frati F."/>
            <person name="Nardi F."/>
        </authorList>
    </citation>
    <scope>NUCLEOTIDE SEQUENCE [LARGE SCALE GENOMIC DNA]</scope>
    <source>
        <strain evidence="1">DMR45628</strain>
    </source>
</reference>
<comment type="caution">
    <text evidence="1">The sequence shown here is derived from an EMBL/GenBank/DDBJ whole genome shotgun (WGS) entry which is preliminary data.</text>
</comment>
<keyword evidence="2" id="KW-1185">Reference proteome</keyword>
<dbReference type="AlphaFoldDB" id="A0AAW1IF60"/>
<name>A0AAW1IF60_POPJA</name>
<sequence>MNYLVCTVFVIGSLSAAHTIRYKREILQEGYKREILQEAAHENQIQQQDITQSSQIVNSNYDGDGQAAYNEAAQLDESQASGDGKISHITITKEIPIHQPVPVPVEVVKRVPRPIYVDVPVPIDQPYYVRIDRPYPVPVYKDIPYTVYKDVSVPVKVAVEVPYPVRVPVLVPHPVPIPIDIPVKVPYPDVKVIKKPVVLEHHEESSGNNIGNFNTVEPQTSVITGNIGNEDQTIAHSVYHGTAITTTVNNTDKNY</sequence>
<evidence type="ECO:0000313" key="1">
    <source>
        <dbReference type="EMBL" id="KAK9688417.1"/>
    </source>
</evidence>
<accession>A0AAW1IF60</accession>
<organism evidence="1 2">
    <name type="scientific">Popillia japonica</name>
    <name type="common">Japanese beetle</name>
    <dbReference type="NCBI Taxonomy" id="7064"/>
    <lineage>
        <taxon>Eukaryota</taxon>
        <taxon>Metazoa</taxon>
        <taxon>Ecdysozoa</taxon>
        <taxon>Arthropoda</taxon>
        <taxon>Hexapoda</taxon>
        <taxon>Insecta</taxon>
        <taxon>Pterygota</taxon>
        <taxon>Neoptera</taxon>
        <taxon>Endopterygota</taxon>
        <taxon>Coleoptera</taxon>
        <taxon>Polyphaga</taxon>
        <taxon>Scarabaeiformia</taxon>
        <taxon>Scarabaeidae</taxon>
        <taxon>Rutelinae</taxon>
        <taxon>Popillia</taxon>
    </lineage>
</organism>
<protein>
    <submittedName>
        <fullName evidence="1">Uncharacterized protein</fullName>
    </submittedName>
</protein>